<proteinExistence type="inferred from homology"/>
<keyword evidence="1" id="KW-0863">Zinc-finger</keyword>
<comment type="function">
    <text evidence="1">Putative transcription activator involved in regulating light control of development.</text>
</comment>
<evidence type="ECO:0000313" key="2">
    <source>
        <dbReference type="EMBL" id="RYQ99067.1"/>
    </source>
</evidence>
<dbReference type="GO" id="GO:0006355">
    <property type="term" value="P:regulation of DNA-templated transcription"/>
    <property type="evidence" value="ECO:0007669"/>
    <property type="project" value="UniProtKB-UniRule"/>
</dbReference>
<keyword evidence="1" id="KW-0539">Nucleus</keyword>
<dbReference type="EMBL" id="SDMP01000017">
    <property type="protein sequence ID" value="RYQ99067.1"/>
    <property type="molecule type" value="Genomic_DNA"/>
</dbReference>
<sequence length="398" mass="45978">MNDSTLNQLNESDLDYSSESYQAEETRCVVDEQFVPKIGMTLKTLEEAGKFYKNYSKLAGFSTKIRNMTQKEDEIKNQLIVCSREGRWKSKISPTLKTNPLAGINCPARIYVYILKDTHSTETGTISSQSTASEATSGSQVTEVLIRIIFMLLLFRLKHAQILVYVSSCFWFILQSYTKIAIYGFQFTWITTSGTDEKHTKEREHAHIFQQCLLFKSRGILCRHSLCVLNFEQVDNVAPKYILECWSKNIKRRHTHIKSSQDEPLLESRIAQYLRICVRVRGTYQILHRALDNVMDEMQEYQTRSKEKSSLTHEEATLNDMNDLQSPPHLNLLDSRSMIQSRLERETDGLGSLMASDFRITCSLILFILSKRMFGPYSRLKASISSYNSIERNLLHKK</sequence>
<evidence type="ECO:0000313" key="3">
    <source>
        <dbReference type="Proteomes" id="UP000289738"/>
    </source>
</evidence>
<gene>
    <name evidence="2" type="ORF">Ahy_B07g086921</name>
</gene>
<comment type="caution">
    <text evidence="2">The sequence shown here is derived from an EMBL/GenBank/DDBJ whole genome shotgun (WGS) entry which is preliminary data.</text>
</comment>
<dbReference type="GO" id="GO:0008270">
    <property type="term" value="F:zinc ion binding"/>
    <property type="evidence" value="ECO:0007669"/>
    <property type="project" value="UniProtKB-UniRule"/>
</dbReference>
<accession>A0A444YB77</accession>
<comment type="subcellular location">
    <subcellularLocation>
        <location evidence="1">Nucleus</location>
    </subcellularLocation>
</comment>
<dbReference type="PANTHER" id="PTHR31669:SF251">
    <property type="entry name" value="PROTEIN FAR1-RELATED SEQUENCE"/>
    <property type="match status" value="1"/>
</dbReference>
<keyword evidence="3" id="KW-1185">Reference proteome</keyword>
<keyword evidence="1" id="KW-0479">Metal-binding</keyword>
<evidence type="ECO:0000256" key="1">
    <source>
        <dbReference type="RuleBase" id="RU367018"/>
    </source>
</evidence>
<organism evidence="2 3">
    <name type="scientific">Arachis hypogaea</name>
    <name type="common">Peanut</name>
    <dbReference type="NCBI Taxonomy" id="3818"/>
    <lineage>
        <taxon>Eukaryota</taxon>
        <taxon>Viridiplantae</taxon>
        <taxon>Streptophyta</taxon>
        <taxon>Embryophyta</taxon>
        <taxon>Tracheophyta</taxon>
        <taxon>Spermatophyta</taxon>
        <taxon>Magnoliopsida</taxon>
        <taxon>eudicotyledons</taxon>
        <taxon>Gunneridae</taxon>
        <taxon>Pentapetalae</taxon>
        <taxon>rosids</taxon>
        <taxon>fabids</taxon>
        <taxon>Fabales</taxon>
        <taxon>Fabaceae</taxon>
        <taxon>Papilionoideae</taxon>
        <taxon>50 kb inversion clade</taxon>
        <taxon>dalbergioids sensu lato</taxon>
        <taxon>Dalbergieae</taxon>
        <taxon>Pterocarpus clade</taxon>
        <taxon>Arachis</taxon>
    </lineage>
</organism>
<name>A0A444YB77_ARAHY</name>
<dbReference type="GO" id="GO:0005634">
    <property type="term" value="C:nucleus"/>
    <property type="evidence" value="ECO:0007669"/>
    <property type="project" value="UniProtKB-SubCell"/>
</dbReference>
<dbReference type="PANTHER" id="PTHR31669">
    <property type="entry name" value="PROTEIN FAR1-RELATED SEQUENCE 10-RELATED"/>
    <property type="match status" value="1"/>
</dbReference>
<reference evidence="2 3" key="1">
    <citation type="submission" date="2019-01" db="EMBL/GenBank/DDBJ databases">
        <title>Sequencing of cultivated peanut Arachis hypogaea provides insights into genome evolution and oil improvement.</title>
        <authorList>
            <person name="Chen X."/>
        </authorList>
    </citation>
    <scope>NUCLEOTIDE SEQUENCE [LARGE SCALE GENOMIC DNA]</scope>
    <source>
        <strain evidence="3">cv. Fuhuasheng</strain>
        <tissue evidence="2">Leaves</tissue>
    </source>
</reference>
<dbReference type="InterPro" id="IPR031052">
    <property type="entry name" value="FHY3/FAR1"/>
</dbReference>
<protein>
    <recommendedName>
        <fullName evidence="1">Protein FAR1-RELATED SEQUENCE</fullName>
    </recommendedName>
</protein>
<keyword evidence="1" id="KW-0862">Zinc</keyword>
<comment type="similarity">
    <text evidence="1">Belongs to the FHY3/FAR1 family.</text>
</comment>
<dbReference type="AlphaFoldDB" id="A0A444YB77"/>
<dbReference type="Proteomes" id="UP000289738">
    <property type="component" value="Chromosome B07"/>
</dbReference>